<name>A0A6V8KCG1_9ACTN</name>
<dbReference type="AlphaFoldDB" id="A0A6V8KCG1"/>
<proteinExistence type="predicted"/>
<gene>
    <name evidence="2" type="ORF">Phou_039790</name>
</gene>
<evidence type="ECO:0000313" key="2">
    <source>
        <dbReference type="EMBL" id="GFJ79799.1"/>
    </source>
</evidence>
<feature type="transmembrane region" description="Helical" evidence="1">
    <location>
        <begin position="43"/>
        <end position="60"/>
    </location>
</feature>
<evidence type="ECO:0000313" key="3">
    <source>
        <dbReference type="Proteomes" id="UP000482800"/>
    </source>
</evidence>
<dbReference type="Proteomes" id="UP000482800">
    <property type="component" value="Unassembled WGS sequence"/>
</dbReference>
<dbReference type="EMBL" id="BLPF01000001">
    <property type="protein sequence ID" value="GFJ79799.1"/>
    <property type="molecule type" value="Genomic_DNA"/>
</dbReference>
<organism evidence="2 3">
    <name type="scientific">Phytohabitans houttuyneae</name>
    <dbReference type="NCBI Taxonomy" id="1076126"/>
    <lineage>
        <taxon>Bacteria</taxon>
        <taxon>Bacillati</taxon>
        <taxon>Actinomycetota</taxon>
        <taxon>Actinomycetes</taxon>
        <taxon>Micromonosporales</taxon>
        <taxon>Micromonosporaceae</taxon>
    </lineage>
</organism>
<keyword evidence="1" id="KW-0812">Transmembrane</keyword>
<reference evidence="2 3" key="2">
    <citation type="submission" date="2020-03" db="EMBL/GenBank/DDBJ databases">
        <authorList>
            <person name="Ichikawa N."/>
            <person name="Kimura A."/>
            <person name="Kitahashi Y."/>
            <person name="Uohara A."/>
        </authorList>
    </citation>
    <scope>NUCLEOTIDE SEQUENCE [LARGE SCALE GENOMIC DNA]</scope>
    <source>
        <strain evidence="2 3">NBRC 108639</strain>
    </source>
</reference>
<keyword evidence="3" id="KW-1185">Reference proteome</keyword>
<dbReference type="RefSeq" id="WP_173057296.1">
    <property type="nucleotide sequence ID" value="NZ_BAABGO010000011.1"/>
</dbReference>
<keyword evidence="1" id="KW-0472">Membrane</keyword>
<sequence>MTARNTPHPLARAGRVARVLGPIAGIGAALSAVPGVIGTAGALLAIAAGMPAVVLGLYDVRRWLRSGRR</sequence>
<reference evidence="2 3" key="1">
    <citation type="submission" date="2020-03" db="EMBL/GenBank/DDBJ databases">
        <title>Whole genome shotgun sequence of Phytohabitans houttuyneae NBRC 108639.</title>
        <authorList>
            <person name="Komaki H."/>
            <person name="Tamura T."/>
        </authorList>
    </citation>
    <scope>NUCLEOTIDE SEQUENCE [LARGE SCALE GENOMIC DNA]</scope>
    <source>
        <strain evidence="2 3">NBRC 108639</strain>
    </source>
</reference>
<comment type="caution">
    <text evidence="2">The sequence shown here is derived from an EMBL/GenBank/DDBJ whole genome shotgun (WGS) entry which is preliminary data.</text>
</comment>
<accession>A0A6V8KCG1</accession>
<evidence type="ECO:0000256" key="1">
    <source>
        <dbReference type="SAM" id="Phobius"/>
    </source>
</evidence>
<protein>
    <submittedName>
        <fullName evidence="2">Uncharacterized protein</fullName>
    </submittedName>
</protein>
<keyword evidence="1" id="KW-1133">Transmembrane helix</keyword>